<evidence type="ECO:0000313" key="3">
    <source>
        <dbReference type="Proteomes" id="UP001451782"/>
    </source>
</evidence>
<reference evidence="2 3" key="1">
    <citation type="submission" date="2024-04" db="EMBL/GenBank/DDBJ databases">
        <title>Phylogenomic analyses of a clade within the roseobacter group suggest taxonomic reassignments of species of the genera Aestuariivita, Citreicella, Loktanella, Nautella, Pelagibaca, Ruegeria, Thalassobius, Thiobacimonas and Tropicibacter, and the proposal o.</title>
        <authorList>
            <person name="Jeon C.O."/>
        </authorList>
    </citation>
    <scope>NUCLEOTIDE SEQUENCE [LARGE SCALE GENOMIC DNA]</scope>
    <source>
        <strain evidence="2 3">G8-12</strain>
    </source>
</reference>
<dbReference type="EMBL" id="CP151762">
    <property type="protein sequence ID" value="WZU62163.1"/>
    <property type="molecule type" value="Genomic_DNA"/>
</dbReference>
<name>A0AAN0MCX1_9RHOB</name>
<dbReference type="Proteomes" id="UP001451782">
    <property type="component" value="Chromosome"/>
</dbReference>
<feature type="transmembrane region" description="Helical" evidence="1">
    <location>
        <begin position="73"/>
        <end position="93"/>
    </location>
</feature>
<keyword evidence="1" id="KW-0812">Transmembrane</keyword>
<evidence type="ECO:0000313" key="2">
    <source>
        <dbReference type="EMBL" id="WZU62163.1"/>
    </source>
</evidence>
<feature type="transmembrane region" description="Helical" evidence="1">
    <location>
        <begin position="7"/>
        <end position="29"/>
    </location>
</feature>
<accession>A0AAN0MCX1</accession>
<gene>
    <name evidence="2" type="ORF">AABB28_09520</name>
</gene>
<keyword evidence="3" id="KW-1185">Reference proteome</keyword>
<keyword evidence="1" id="KW-0472">Membrane</keyword>
<feature type="transmembrane region" description="Helical" evidence="1">
    <location>
        <begin position="99"/>
        <end position="117"/>
    </location>
</feature>
<feature type="transmembrane region" description="Helical" evidence="1">
    <location>
        <begin position="41"/>
        <end position="61"/>
    </location>
</feature>
<dbReference type="KEGG" id="yag:AABB28_09520"/>
<dbReference type="RefSeq" id="WP_342068575.1">
    <property type="nucleotide sequence ID" value="NZ_CP151762.1"/>
</dbReference>
<sequence length="123" mass="12891">MRGWLAYSGAFVCGVGAMLLCYLAGFLLIMSADNSGMGSLVLFVVVLPMTASLVAFALAYYGMTGRKYSLNAWTCGAAFVALATLIFTALIIQDTLEEVPAAVSLVVVLYFGGGVMIQRATNG</sequence>
<protein>
    <submittedName>
        <fullName evidence="2">Uncharacterized protein</fullName>
    </submittedName>
</protein>
<organism evidence="2 3">
    <name type="scientific">Yoonia algicola</name>
    <dbReference type="NCBI Taxonomy" id="3137368"/>
    <lineage>
        <taxon>Bacteria</taxon>
        <taxon>Pseudomonadati</taxon>
        <taxon>Pseudomonadota</taxon>
        <taxon>Alphaproteobacteria</taxon>
        <taxon>Rhodobacterales</taxon>
        <taxon>Paracoccaceae</taxon>
        <taxon>Yoonia</taxon>
    </lineage>
</organism>
<dbReference type="AlphaFoldDB" id="A0AAN0MCX1"/>
<keyword evidence="1" id="KW-1133">Transmembrane helix</keyword>
<evidence type="ECO:0000256" key="1">
    <source>
        <dbReference type="SAM" id="Phobius"/>
    </source>
</evidence>
<proteinExistence type="predicted"/>